<dbReference type="Pfam" id="PF16897">
    <property type="entry name" value="MMR_HSR1_Xtn"/>
    <property type="match status" value="1"/>
</dbReference>
<dbReference type="Proteomes" id="UP000664859">
    <property type="component" value="Unassembled WGS sequence"/>
</dbReference>
<dbReference type="SUPFAM" id="SSF52540">
    <property type="entry name" value="P-loop containing nucleoside triphosphate hydrolases"/>
    <property type="match status" value="1"/>
</dbReference>
<dbReference type="InterPro" id="IPR045001">
    <property type="entry name" value="DRG"/>
</dbReference>
<proteinExistence type="predicted"/>
<dbReference type="PANTHER" id="PTHR43127">
    <property type="entry name" value="DEVELOPMENTALLY-REGULATED GTP-BINDING PROTEIN 2"/>
    <property type="match status" value="1"/>
</dbReference>
<protein>
    <submittedName>
        <fullName evidence="6">DRG2, developmentally regulated GTPase 2</fullName>
    </submittedName>
</protein>
<reference evidence="6" key="1">
    <citation type="submission" date="2021-02" db="EMBL/GenBank/DDBJ databases">
        <title>First Annotated Genome of the Yellow-green Alga Tribonema minus.</title>
        <authorList>
            <person name="Mahan K.M."/>
        </authorList>
    </citation>
    <scope>NUCLEOTIDE SEQUENCE</scope>
    <source>
        <strain evidence="6">UTEX B ZZ1240</strain>
    </source>
</reference>
<dbReference type="InterPro" id="IPR012675">
    <property type="entry name" value="Beta-grasp_dom_sf"/>
</dbReference>
<dbReference type="AlphaFoldDB" id="A0A835YT20"/>
<accession>A0A835YT20</accession>
<dbReference type="InterPro" id="IPR012676">
    <property type="entry name" value="TGS-like"/>
</dbReference>
<dbReference type="PROSITE" id="PS51710">
    <property type="entry name" value="G_OBG"/>
    <property type="match status" value="1"/>
</dbReference>
<dbReference type="Pfam" id="PF01926">
    <property type="entry name" value="MMR_HSR1"/>
    <property type="match status" value="1"/>
</dbReference>
<feature type="region of interest" description="Disordered" evidence="3">
    <location>
        <begin position="376"/>
        <end position="406"/>
    </location>
</feature>
<gene>
    <name evidence="6" type="ORF">JKP88DRAFT_269213</name>
</gene>
<dbReference type="SUPFAM" id="SSF81271">
    <property type="entry name" value="TGS-like"/>
    <property type="match status" value="1"/>
</dbReference>
<dbReference type="Pfam" id="PF02824">
    <property type="entry name" value="TGS"/>
    <property type="match status" value="1"/>
</dbReference>
<dbReference type="InterPro" id="IPR027417">
    <property type="entry name" value="P-loop_NTPase"/>
</dbReference>
<dbReference type="PRINTS" id="PR00326">
    <property type="entry name" value="GTP1OBG"/>
</dbReference>
<keyword evidence="7" id="KW-1185">Reference proteome</keyword>
<dbReference type="EMBL" id="JAFCMP010000536">
    <property type="protein sequence ID" value="KAG5176584.1"/>
    <property type="molecule type" value="Genomic_DNA"/>
</dbReference>
<sequence>MGILEKIKEVELEMSRTQNNKATNAHIGMLKARLAKLRNELLAPAGGGGGGGEGFDVARSGDGRVAMIGFPSVGKSSLLSELTDTESTAAGYEFTTLTCIPGNVMYNDTKIQLLDLPGIIEGAAYGRGRGREVIAVARSSDMIIMVLDGAKEGGTNNHRAILEKELETVGLRLNKSPPNVYYKAKKEGGVKFNTTVPLTKLGDDPAYSVKRILSEYKIHNCELLLREDVDSEQLVDALLGNRKYIKCLYVYNKVDMITLEDMDQLARLPNSIVASVYLKLNLEKLLEKMWEYMGLIRVFTKRKGNPPDLAEPVILSKQRHGITVQAATHHISKEMKEIFNYALVWGTSTKHSPQRCGLSHVLHDEDVLQIVPKTVSQQKKSKDYSKRVQAARDALAERRKKKPLKT</sequence>
<dbReference type="FunFam" id="3.10.20.30:FF:000003">
    <property type="entry name" value="Developmentally-regulated GTP-binding protein 1"/>
    <property type="match status" value="1"/>
</dbReference>
<dbReference type="InterPro" id="IPR006074">
    <property type="entry name" value="GTP1-OBG_CS"/>
</dbReference>
<dbReference type="NCBIfam" id="TIGR00231">
    <property type="entry name" value="small_GTP"/>
    <property type="match status" value="1"/>
</dbReference>
<evidence type="ECO:0000313" key="7">
    <source>
        <dbReference type="Proteomes" id="UP000664859"/>
    </source>
</evidence>
<evidence type="ECO:0000259" key="5">
    <source>
        <dbReference type="PROSITE" id="PS51880"/>
    </source>
</evidence>
<dbReference type="InterPro" id="IPR031662">
    <property type="entry name" value="GTP-binding_2"/>
</dbReference>
<name>A0A835YT20_9STRA</name>
<dbReference type="OrthoDB" id="603at2759"/>
<evidence type="ECO:0000256" key="2">
    <source>
        <dbReference type="ARBA" id="ARBA00023134"/>
    </source>
</evidence>
<keyword evidence="2" id="KW-0342">GTP-binding</keyword>
<dbReference type="FunFam" id="3.40.50.300:FF:001436">
    <property type="entry name" value="Developmentally-regulated GTP-binding protein"/>
    <property type="match status" value="1"/>
</dbReference>
<dbReference type="InterPro" id="IPR004095">
    <property type="entry name" value="TGS"/>
</dbReference>
<dbReference type="CDD" id="cd01896">
    <property type="entry name" value="DRG"/>
    <property type="match status" value="1"/>
</dbReference>
<dbReference type="GO" id="GO:0005525">
    <property type="term" value="F:GTP binding"/>
    <property type="evidence" value="ECO:0007669"/>
    <property type="project" value="UniProtKB-KW"/>
</dbReference>
<evidence type="ECO:0000256" key="1">
    <source>
        <dbReference type="ARBA" id="ARBA00022741"/>
    </source>
</evidence>
<organism evidence="6 7">
    <name type="scientific">Tribonema minus</name>
    <dbReference type="NCBI Taxonomy" id="303371"/>
    <lineage>
        <taxon>Eukaryota</taxon>
        <taxon>Sar</taxon>
        <taxon>Stramenopiles</taxon>
        <taxon>Ochrophyta</taxon>
        <taxon>PX clade</taxon>
        <taxon>Xanthophyceae</taxon>
        <taxon>Tribonematales</taxon>
        <taxon>Tribonemataceae</taxon>
        <taxon>Tribonema</taxon>
    </lineage>
</organism>
<feature type="domain" description="TGS" evidence="5">
    <location>
        <begin position="294"/>
        <end position="372"/>
    </location>
</feature>
<dbReference type="InterPro" id="IPR005225">
    <property type="entry name" value="Small_GTP-bd"/>
</dbReference>
<evidence type="ECO:0000313" key="6">
    <source>
        <dbReference type="EMBL" id="KAG5176584.1"/>
    </source>
</evidence>
<feature type="domain" description="OBG-type G" evidence="4">
    <location>
        <begin position="63"/>
        <end position="294"/>
    </location>
</feature>
<comment type="caution">
    <text evidence="6">The sequence shown here is derived from an EMBL/GenBank/DDBJ whole genome shotgun (WGS) entry which is preliminary data.</text>
</comment>
<dbReference type="InterPro" id="IPR031167">
    <property type="entry name" value="G_OBG"/>
</dbReference>
<dbReference type="PROSITE" id="PS51880">
    <property type="entry name" value="TGS"/>
    <property type="match status" value="1"/>
</dbReference>
<dbReference type="Gene3D" id="6.10.140.1070">
    <property type="match status" value="2"/>
</dbReference>
<keyword evidence="1" id="KW-0547">Nucleotide-binding</keyword>
<dbReference type="PROSITE" id="PS00905">
    <property type="entry name" value="GTP1_OBG"/>
    <property type="match status" value="1"/>
</dbReference>
<evidence type="ECO:0000256" key="3">
    <source>
        <dbReference type="SAM" id="MobiDB-lite"/>
    </source>
</evidence>
<dbReference type="Gene3D" id="3.10.20.30">
    <property type="match status" value="1"/>
</dbReference>
<dbReference type="GO" id="GO:0003924">
    <property type="term" value="F:GTPase activity"/>
    <property type="evidence" value="ECO:0007669"/>
    <property type="project" value="InterPro"/>
</dbReference>
<dbReference type="InterPro" id="IPR006073">
    <property type="entry name" value="GTP-bd"/>
</dbReference>
<evidence type="ECO:0000259" key="4">
    <source>
        <dbReference type="PROSITE" id="PS51710"/>
    </source>
</evidence>